<feature type="domain" description="Reverse transcriptase" evidence="1">
    <location>
        <begin position="1"/>
        <end position="124"/>
    </location>
</feature>
<dbReference type="Proteomes" id="UP000499080">
    <property type="component" value="Unassembled WGS sequence"/>
</dbReference>
<evidence type="ECO:0000313" key="2">
    <source>
        <dbReference type="EMBL" id="GBN80579.1"/>
    </source>
</evidence>
<proteinExistence type="predicted"/>
<name>A0A4Y2RZD6_ARAVE</name>
<organism evidence="2 3">
    <name type="scientific">Araneus ventricosus</name>
    <name type="common">Orbweaver spider</name>
    <name type="synonym">Epeira ventricosa</name>
    <dbReference type="NCBI Taxonomy" id="182803"/>
    <lineage>
        <taxon>Eukaryota</taxon>
        <taxon>Metazoa</taxon>
        <taxon>Ecdysozoa</taxon>
        <taxon>Arthropoda</taxon>
        <taxon>Chelicerata</taxon>
        <taxon>Arachnida</taxon>
        <taxon>Araneae</taxon>
        <taxon>Araneomorphae</taxon>
        <taxon>Entelegynae</taxon>
        <taxon>Araneoidea</taxon>
        <taxon>Araneidae</taxon>
        <taxon>Araneus</taxon>
    </lineage>
</organism>
<sequence length="127" mass="14116">MFSNILQNRQVSIQTPTRPIIRNQAKGCPQGSCSGPSLWNLVANTALNLPWQDGIHVQAFADDFAMVIKAPTKEQLKNVAQNAINEFNLWCMANHLEVAPEKTNYIIFSALVAPPRLTWNGVTIKKS</sequence>
<keyword evidence="3" id="KW-1185">Reference proteome</keyword>
<dbReference type="PROSITE" id="PS50878">
    <property type="entry name" value="RT_POL"/>
    <property type="match status" value="1"/>
</dbReference>
<dbReference type="OrthoDB" id="8051783at2759"/>
<dbReference type="InterPro" id="IPR000477">
    <property type="entry name" value="RT_dom"/>
</dbReference>
<dbReference type="EMBL" id="BGPR01018952">
    <property type="protein sequence ID" value="GBN80579.1"/>
    <property type="molecule type" value="Genomic_DNA"/>
</dbReference>
<evidence type="ECO:0000259" key="1">
    <source>
        <dbReference type="PROSITE" id="PS50878"/>
    </source>
</evidence>
<gene>
    <name evidence="2" type="ORF">AVEN_108228_1</name>
</gene>
<accession>A0A4Y2RZD6</accession>
<evidence type="ECO:0000313" key="3">
    <source>
        <dbReference type="Proteomes" id="UP000499080"/>
    </source>
</evidence>
<protein>
    <recommendedName>
        <fullName evidence="1">Reverse transcriptase domain-containing protein</fullName>
    </recommendedName>
</protein>
<reference evidence="2 3" key="1">
    <citation type="journal article" date="2019" name="Sci. Rep.">
        <title>Orb-weaving spider Araneus ventricosus genome elucidates the spidroin gene catalogue.</title>
        <authorList>
            <person name="Kono N."/>
            <person name="Nakamura H."/>
            <person name="Ohtoshi R."/>
            <person name="Moran D.A.P."/>
            <person name="Shinohara A."/>
            <person name="Yoshida Y."/>
            <person name="Fujiwara M."/>
            <person name="Mori M."/>
            <person name="Tomita M."/>
            <person name="Arakawa K."/>
        </authorList>
    </citation>
    <scope>NUCLEOTIDE SEQUENCE [LARGE SCALE GENOMIC DNA]</scope>
</reference>
<dbReference type="Pfam" id="PF00078">
    <property type="entry name" value="RVT_1"/>
    <property type="match status" value="1"/>
</dbReference>
<comment type="caution">
    <text evidence="2">The sequence shown here is derived from an EMBL/GenBank/DDBJ whole genome shotgun (WGS) entry which is preliminary data.</text>
</comment>
<dbReference type="AlphaFoldDB" id="A0A4Y2RZD6"/>